<dbReference type="EMBL" id="CP002273">
    <property type="protein sequence ID" value="ADO38459.1"/>
    <property type="molecule type" value="Genomic_DNA"/>
</dbReference>
<proteinExistence type="predicted"/>
<dbReference type="HOGENOM" id="CLU_3168213_0_0_9"/>
<protein>
    <submittedName>
        <fullName evidence="1">Uncharacterized protein</fullName>
    </submittedName>
</protein>
<name>E3GFX5_9FIRM</name>
<keyword evidence="2" id="KW-1185">Reference proteome</keyword>
<organism evidence="1 2">
    <name type="scientific">Eubacterium callanderi</name>
    <dbReference type="NCBI Taxonomy" id="53442"/>
    <lineage>
        <taxon>Bacteria</taxon>
        <taxon>Bacillati</taxon>
        <taxon>Bacillota</taxon>
        <taxon>Clostridia</taxon>
        <taxon>Eubacteriales</taxon>
        <taxon>Eubacteriaceae</taxon>
        <taxon>Eubacterium</taxon>
    </lineage>
</organism>
<sequence length="47" mass="5314">MGMLITVGVKFFKHVVGTYWDVPGNSIKFAHDVILSESTLNLQNKYD</sequence>
<evidence type="ECO:0000313" key="1">
    <source>
        <dbReference type="EMBL" id="ADO38459.1"/>
    </source>
</evidence>
<gene>
    <name evidence="1" type="ordered locus">ELI_3500</name>
</gene>
<dbReference type="KEGG" id="elm:ELI_3500"/>
<dbReference type="AlphaFoldDB" id="E3GFX5"/>
<reference evidence="1 2" key="2">
    <citation type="journal article" date="2011" name="J. Bacteriol.">
        <title>Complete genome sequence of a carbon monoxide-utilizing acetogen, Eubacterium limosum KIST612.</title>
        <authorList>
            <person name="Roh H."/>
            <person name="Ko H.J."/>
            <person name="Kim D."/>
            <person name="Choi D.G."/>
            <person name="Park S."/>
            <person name="Kim S."/>
            <person name="Chang I.S."/>
            <person name="Choi I.G."/>
        </authorList>
    </citation>
    <scope>NUCLEOTIDE SEQUENCE [LARGE SCALE GENOMIC DNA]</scope>
    <source>
        <strain evidence="1 2">KIST612</strain>
    </source>
</reference>
<reference key="1">
    <citation type="submission" date="2010-09" db="EMBL/GenBank/DDBJ databases">
        <authorList>
            <person name="Roh H."/>
            <person name="Ko H.-J."/>
            <person name="Kim D."/>
            <person name="Choi D.G."/>
            <person name="Park S."/>
            <person name="Kim S."/>
            <person name="Kim K.H."/>
            <person name="Chang I.S."/>
            <person name="Choi I.-G."/>
        </authorList>
    </citation>
    <scope>NUCLEOTIDE SEQUENCE</scope>
    <source>
        <strain>KIST612</strain>
    </source>
</reference>
<dbReference type="Proteomes" id="UP000006873">
    <property type="component" value="Chromosome"/>
</dbReference>
<accession>E3GFX5</accession>
<evidence type="ECO:0000313" key="2">
    <source>
        <dbReference type="Proteomes" id="UP000006873"/>
    </source>
</evidence>